<comment type="subcellular location">
    <subcellularLocation>
        <location evidence="1 9">Cell membrane</location>
        <topology evidence="1 9">Multi-pass membrane protein</topology>
    </subcellularLocation>
</comment>
<feature type="transmembrane region" description="Helical" evidence="9">
    <location>
        <begin position="129"/>
        <end position="150"/>
    </location>
</feature>
<keyword evidence="6 9" id="KW-0812">Transmembrane</keyword>
<dbReference type="InterPro" id="IPR000515">
    <property type="entry name" value="MetI-like"/>
</dbReference>
<keyword evidence="3 9" id="KW-0813">Transport</keyword>
<dbReference type="Proteomes" id="UP000838672">
    <property type="component" value="Unassembled WGS sequence"/>
</dbReference>
<dbReference type="Pfam" id="PF00528">
    <property type="entry name" value="BPD_transp_1"/>
    <property type="match status" value="1"/>
</dbReference>
<evidence type="ECO:0000256" key="8">
    <source>
        <dbReference type="ARBA" id="ARBA00023136"/>
    </source>
</evidence>
<keyword evidence="8 9" id="KW-0472">Membrane</keyword>
<evidence type="ECO:0000313" key="13">
    <source>
        <dbReference type="Proteomes" id="UP000838672"/>
    </source>
</evidence>
<dbReference type="PROSITE" id="PS50928">
    <property type="entry name" value="ABC_TM1"/>
    <property type="match status" value="1"/>
</dbReference>
<dbReference type="PANTHER" id="PTHR30425">
    <property type="entry name" value="PHOSPHATE TRANSPORT SYSTEM PERMEASE PROTEIN PST"/>
    <property type="match status" value="1"/>
</dbReference>
<evidence type="ECO:0000256" key="4">
    <source>
        <dbReference type="ARBA" id="ARBA00022475"/>
    </source>
</evidence>
<feature type="transmembrane region" description="Helical" evidence="9">
    <location>
        <begin position="248"/>
        <end position="270"/>
    </location>
</feature>
<feature type="transmembrane region" description="Helical" evidence="9">
    <location>
        <begin position="51"/>
        <end position="84"/>
    </location>
</feature>
<dbReference type="CDD" id="cd06261">
    <property type="entry name" value="TM_PBP2"/>
    <property type="match status" value="1"/>
</dbReference>
<reference evidence="12" key="1">
    <citation type="submission" date="2021-11" db="EMBL/GenBank/DDBJ databases">
        <authorList>
            <person name="Rodrigo-Torres L."/>
            <person name="Arahal R. D."/>
            <person name="Lucena T."/>
        </authorList>
    </citation>
    <scope>NUCLEOTIDE SEQUENCE</scope>
    <source>
        <strain evidence="12">CECT 7929</strain>
    </source>
</reference>
<dbReference type="InterPro" id="IPR035906">
    <property type="entry name" value="MetI-like_sf"/>
</dbReference>
<evidence type="ECO:0000256" key="10">
    <source>
        <dbReference type="SAM" id="MobiDB-lite"/>
    </source>
</evidence>
<comment type="similarity">
    <text evidence="2">Belongs to the binding-protein-dependent transport system permease family. CysTW subfamily.</text>
</comment>
<evidence type="ECO:0000256" key="7">
    <source>
        <dbReference type="ARBA" id="ARBA00022989"/>
    </source>
</evidence>
<evidence type="ECO:0000256" key="3">
    <source>
        <dbReference type="ARBA" id="ARBA00022448"/>
    </source>
</evidence>
<evidence type="ECO:0000256" key="2">
    <source>
        <dbReference type="ARBA" id="ARBA00007069"/>
    </source>
</evidence>
<keyword evidence="13" id="KW-1185">Reference proteome</keyword>
<name>A0ABN8DVV0_9VIBR</name>
<proteinExistence type="inferred from homology"/>
<dbReference type="InterPro" id="IPR051124">
    <property type="entry name" value="Phosphate_Transport_Permease"/>
</dbReference>
<dbReference type="PANTHER" id="PTHR30425:SF1">
    <property type="entry name" value="PHOSPHATE TRANSPORT SYSTEM PERMEASE PROTEIN PSTC"/>
    <property type="match status" value="1"/>
</dbReference>
<feature type="transmembrane region" description="Helical" evidence="9">
    <location>
        <begin position="96"/>
        <end position="117"/>
    </location>
</feature>
<keyword evidence="4" id="KW-1003">Cell membrane</keyword>
<feature type="domain" description="ABC transmembrane type-1" evidence="11">
    <location>
        <begin position="56"/>
        <end position="266"/>
    </location>
</feature>
<evidence type="ECO:0000313" key="12">
    <source>
        <dbReference type="EMBL" id="CAH0535294.1"/>
    </source>
</evidence>
<dbReference type="RefSeq" id="WP_237468149.1">
    <property type="nucleotide sequence ID" value="NZ_CAKLDI010000002.1"/>
</dbReference>
<organism evidence="12 13">
    <name type="scientific">Vibrio stylophorae</name>
    <dbReference type="NCBI Taxonomy" id="659351"/>
    <lineage>
        <taxon>Bacteria</taxon>
        <taxon>Pseudomonadati</taxon>
        <taxon>Pseudomonadota</taxon>
        <taxon>Gammaproteobacteria</taxon>
        <taxon>Vibrionales</taxon>
        <taxon>Vibrionaceae</taxon>
        <taxon>Vibrio</taxon>
    </lineage>
</organism>
<dbReference type="EMBL" id="CAKLDI010000002">
    <property type="protein sequence ID" value="CAH0535294.1"/>
    <property type="molecule type" value="Genomic_DNA"/>
</dbReference>
<evidence type="ECO:0000259" key="11">
    <source>
        <dbReference type="PROSITE" id="PS50928"/>
    </source>
</evidence>
<gene>
    <name evidence="12" type="ORF">VST7929_02912</name>
</gene>
<evidence type="ECO:0000256" key="1">
    <source>
        <dbReference type="ARBA" id="ARBA00004651"/>
    </source>
</evidence>
<comment type="caution">
    <text evidence="12">The sequence shown here is derived from an EMBL/GenBank/DDBJ whole genome shotgun (WGS) entry which is preliminary data.</text>
</comment>
<dbReference type="Gene3D" id="1.10.3720.10">
    <property type="entry name" value="MetI-like"/>
    <property type="match status" value="1"/>
</dbReference>
<evidence type="ECO:0000256" key="6">
    <source>
        <dbReference type="ARBA" id="ARBA00022692"/>
    </source>
</evidence>
<keyword evidence="7 9" id="KW-1133">Transmembrane helix</keyword>
<evidence type="ECO:0000256" key="5">
    <source>
        <dbReference type="ARBA" id="ARBA00022592"/>
    </source>
</evidence>
<feature type="region of interest" description="Disordered" evidence="10">
    <location>
        <begin position="297"/>
        <end position="323"/>
    </location>
</feature>
<evidence type="ECO:0000256" key="9">
    <source>
        <dbReference type="RuleBase" id="RU363032"/>
    </source>
</evidence>
<dbReference type="SUPFAM" id="SSF161098">
    <property type="entry name" value="MetI-like"/>
    <property type="match status" value="1"/>
</dbReference>
<sequence length="323" mass="35993">MMRLLPVLASIVGLSILALLLFLISYALPVFLKHYQAVLVFTWAPEQGHIGILAMVLGSACIALLALVIAYPIAIGLVCFLLVYRHTRLARFLRRMIRFMAGIPTVVYGICAIFLLLPLLRETLSLGSGFSLFSAALMLSLLILPVMVMTLENQAQLMMQPLWITSAALGLSPWQALRHLWFVQSRHTFLASALLGFSRALGDTMLPLMLAGNAPQIPMSVFDSVRSLTAHISLVLSTAQGSQAHQSLFAAGFLLLCFSVLIQLLIRRLLFNRRQLFHRRQLLNQRQYNALPHQHSPLAHQKNALSEPPELTSNHVKARRYEG</sequence>
<protein>
    <recommendedName>
        <fullName evidence="11">ABC transmembrane type-1 domain-containing protein</fullName>
    </recommendedName>
</protein>
<keyword evidence="5" id="KW-0592">Phosphate transport</keyword>
<accession>A0ABN8DVV0</accession>